<evidence type="ECO:0000313" key="2">
    <source>
        <dbReference type="EMBL" id="QWG08107.1"/>
    </source>
</evidence>
<proteinExistence type="predicted"/>
<reference evidence="2 3" key="1">
    <citation type="submission" date="2021-05" db="EMBL/GenBank/DDBJ databases">
        <title>Comparative genomic studies on the polysaccharide-degrading batcterial strains of the Flammeovirga genus.</title>
        <authorList>
            <person name="Zewei F."/>
            <person name="Zheng Z."/>
            <person name="Yu L."/>
            <person name="Ruyue G."/>
            <person name="Yanhong M."/>
            <person name="Yuanyuan C."/>
            <person name="Jingyan G."/>
            <person name="Wenjun H."/>
        </authorList>
    </citation>
    <scope>NUCLEOTIDE SEQUENCE [LARGE SCALE GENOMIC DNA]</scope>
    <source>
        <strain evidence="2 3">YS10</strain>
    </source>
</reference>
<dbReference type="RefSeq" id="WP_144075486.1">
    <property type="nucleotide sequence ID" value="NZ_CP076128.1"/>
</dbReference>
<sequence length="151" mass="17441">MIVESEFKISSRKKKIYSFEDIGIHWENDFDIVNIINESTAPITIVEYIIKLYNFSTKDYDKFFNIKYTTYKDSKNKNEKANHHILSNAIALKEIHDLGVNTFGDKEKFMHWLGKKNIAMGGTSAKEILHTDSGRNIVLATLHSIEYGMFA</sequence>
<dbReference type="Pfam" id="PF09722">
    <property type="entry name" value="Xre_MbcA_ParS_C"/>
    <property type="match status" value="1"/>
</dbReference>
<dbReference type="EMBL" id="CP076128">
    <property type="protein sequence ID" value="QWG08107.1"/>
    <property type="molecule type" value="Genomic_DNA"/>
</dbReference>
<gene>
    <name evidence="2" type="ORF">KM029_03985</name>
</gene>
<keyword evidence="3" id="KW-1185">Reference proteome</keyword>
<protein>
    <submittedName>
        <fullName evidence="2">MbcA/ParS/Xre antitoxin family protein</fullName>
    </submittedName>
</protein>
<feature type="domain" description="Antitoxin Xre/MbcA/ParS-like toxin-binding" evidence="1">
    <location>
        <begin position="101"/>
        <end position="148"/>
    </location>
</feature>
<accession>A0ABX8GYD5</accession>
<evidence type="ECO:0000259" key="1">
    <source>
        <dbReference type="Pfam" id="PF09722"/>
    </source>
</evidence>
<evidence type="ECO:0000313" key="3">
    <source>
        <dbReference type="Proteomes" id="UP000682802"/>
    </source>
</evidence>
<organism evidence="2 3">
    <name type="scientific">Flammeovirga kamogawensis</name>
    <dbReference type="NCBI Taxonomy" id="373891"/>
    <lineage>
        <taxon>Bacteria</taxon>
        <taxon>Pseudomonadati</taxon>
        <taxon>Bacteroidota</taxon>
        <taxon>Cytophagia</taxon>
        <taxon>Cytophagales</taxon>
        <taxon>Flammeovirgaceae</taxon>
        <taxon>Flammeovirga</taxon>
    </lineage>
</organism>
<dbReference type="InterPro" id="IPR024467">
    <property type="entry name" value="Xre/MbcA/ParS-like_toxin-bd"/>
</dbReference>
<dbReference type="Proteomes" id="UP000682802">
    <property type="component" value="Chromosome 1"/>
</dbReference>
<name>A0ABX8GYD5_9BACT</name>